<dbReference type="PANTHER" id="PTHR10889">
    <property type="entry name" value="DEOXYRIBOSE-PHOSPHATE ALDOLASE"/>
    <property type="match status" value="1"/>
</dbReference>
<name>G8TW36_SULAD</name>
<evidence type="ECO:0000256" key="6">
    <source>
        <dbReference type="ARBA" id="ARBA00056337"/>
    </source>
</evidence>
<dbReference type="GO" id="GO:0009264">
    <property type="term" value="P:deoxyribonucleotide catabolic process"/>
    <property type="evidence" value="ECO:0007669"/>
    <property type="project" value="UniProtKB-UniRule"/>
</dbReference>
<reference evidence="9" key="1">
    <citation type="submission" date="2011-12" db="EMBL/GenBank/DDBJ databases">
        <title>The complete genome of chromosome of Sulfobacillus acidophilus DSM 10332.</title>
        <authorList>
            <person name="Lucas S."/>
            <person name="Han J."/>
            <person name="Lapidus A."/>
            <person name="Bruce D."/>
            <person name="Goodwin L."/>
            <person name="Pitluck S."/>
            <person name="Peters L."/>
            <person name="Kyrpides N."/>
            <person name="Mavromatis K."/>
            <person name="Ivanova N."/>
            <person name="Mikhailova N."/>
            <person name="Chertkov O."/>
            <person name="Saunders E."/>
            <person name="Detter J.C."/>
            <person name="Tapia R."/>
            <person name="Han C."/>
            <person name="Land M."/>
            <person name="Hauser L."/>
            <person name="Markowitz V."/>
            <person name="Cheng J.-F."/>
            <person name="Hugenholtz P."/>
            <person name="Woyke T."/>
            <person name="Wu D."/>
            <person name="Pukall R."/>
            <person name="Gehrich-Schroeter G."/>
            <person name="Schneider S."/>
            <person name="Klenk H.-P."/>
            <person name="Eisen J.A."/>
        </authorList>
    </citation>
    <scope>NUCLEOTIDE SEQUENCE [LARGE SCALE GENOMIC DNA]</scope>
    <source>
        <strain evidence="9">ATCC 700253 / DSM 10332 / NAL</strain>
    </source>
</reference>
<evidence type="ECO:0000313" key="8">
    <source>
        <dbReference type="EMBL" id="AEW05963.1"/>
    </source>
</evidence>
<feature type="active site" description="Proton donor/acceptor" evidence="7">
    <location>
        <position position="130"/>
    </location>
</feature>
<dbReference type="UniPathway" id="UPA00002">
    <property type="reaction ID" value="UER00468"/>
</dbReference>
<dbReference type="Proteomes" id="UP000005439">
    <property type="component" value="Chromosome"/>
</dbReference>
<keyword evidence="4 7" id="KW-0704">Schiff base</keyword>
<dbReference type="KEGG" id="sap:Sulac_2501"/>
<dbReference type="GO" id="GO:0004139">
    <property type="term" value="F:deoxyribose-phosphate aldolase activity"/>
    <property type="evidence" value="ECO:0007669"/>
    <property type="project" value="UniProtKB-UniRule"/>
</dbReference>
<feature type="active site" description="Proton donor/acceptor" evidence="7">
    <location>
        <position position="221"/>
    </location>
</feature>
<dbReference type="EMBL" id="CP003179">
    <property type="protein sequence ID" value="AEW05963.1"/>
    <property type="molecule type" value="Genomic_DNA"/>
</dbReference>
<dbReference type="NCBIfam" id="TIGR00126">
    <property type="entry name" value="deoC"/>
    <property type="match status" value="1"/>
</dbReference>
<dbReference type="GO" id="GO:0005737">
    <property type="term" value="C:cytoplasm"/>
    <property type="evidence" value="ECO:0007669"/>
    <property type="project" value="UniProtKB-SubCell"/>
</dbReference>
<accession>G8TW36</accession>
<dbReference type="HAMAP" id="MF_00114">
    <property type="entry name" value="DeoC_type1"/>
    <property type="match status" value="1"/>
</dbReference>
<comment type="function">
    <text evidence="6 7">Catalyzes a reversible aldol reaction between acetaldehyde and D-glyceraldehyde 3-phosphate to generate 2-deoxy-D-ribose 5-phosphate.</text>
</comment>
<keyword evidence="2 7" id="KW-0963">Cytoplasm</keyword>
<keyword evidence="3 7" id="KW-0456">Lyase</keyword>
<comment type="subcellular location">
    <subcellularLocation>
        <location evidence="7">Cytoplasm</location>
    </subcellularLocation>
</comment>
<dbReference type="CDD" id="cd00959">
    <property type="entry name" value="DeoC"/>
    <property type="match status" value="1"/>
</dbReference>
<dbReference type="STRING" id="679936.Sulac_2501"/>
<dbReference type="Gene3D" id="3.20.20.70">
    <property type="entry name" value="Aldolase class I"/>
    <property type="match status" value="1"/>
</dbReference>
<evidence type="ECO:0000256" key="5">
    <source>
        <dbReference type="ARBA" id="ARBA00048791"/>
    </source>
</evidence>
<feature type="active site" description="Schiff-base intermediate with acetaldehyde" evidence="7">
    <location>
        <position position="192"/>
    </location>
</feature>
<dbReference type="Pfam" id="PF01791">
    <property type="entry name" value="DeoC"/>
    <property type="match status" value="1"/>
</dbReference>
<dbReference type="EC" id="4.1.2.4" evidence="7"/>
<comment type="similarity">
    <text evidence="1 7">Belongs to the DeoC/FbaB aldolase family. DeoC type 1 subfamily.</text>
</comment>
<comment type="catalytic activity">
    <reaction evidence="5 7">
        <text>2-deoxy-D-ribose 5-phosphate = D-glyceraldehyde 3-phosphate + acetaldehyde</text>
        <dbReference type="Rhea" id="RHEA:12821"/>
        <dbReference type="ChEBI" id="CHEBI:15343"/>
        <dbReference type="ChEBI" id="CHEBI:59776"/>
        <dbReference type="ChEBI" id="CHEBI:62877"/>
        <dbReference type="EC" id="4.1.2.4"/>
    </reaction>
</comment>
<gene>
    <name evidence="7" type="primary">deoC</name>
    <name evidence="8" type="ordered locus">Sulac_2501</name>
</gene>
<reference evidence="8 9" key="2">
    <citation type="journal article" date="2012" name="Stand. Genomic Sci.">
        <title>Complete genome sequence of the moderately thermophilic mineral-sulfide-oxidizing firmicute Sulfobacillus acidophilus type strain (NAL(T)).</title>
        <authorList>
            <person name="Anderson I."/>
            <person name="Chertkov O."/>
            <person name="Chen A."/>
            <person name="Saunders E."/>
            <person name="Lapidus A."/>
            <person name="Nolan M."/>
            <person name="Lucas S."/>
            <person name="Hammon N."/>
            <person name="Deshpande S."/>
            <person name="Cheng J.F."/>
            <person name="Han C."/>
            <person name="Tapia R."/>
            <person name="Goodwin L.A."/>
            <person name="Pitluck S."/>
            <person name="Liolios K."/>
            <person name="Pagani I."/>
            <person name="Ivanova N."/>
            <person name="Mikhailova N."/>
            <person name="Pati A."/>
            <person name="Palaniappan K."/>
            <person name="Land M."/>
            <person name="Pan C."/>
            <person name="Rohde M."/>
            <person name="Pukall R."/>
            <person name="Goker M."/>
            <person name="Detter J.C."/>
            <person name="Woyke T."/>
            <person name="Bristow J."/>
            <person name="Eisen J.A."/>
            <person name="Markowitz V."/>
            <person name="Hugenholtz P."/>
            <person name="Kyrpides N.C."/>
            <person name="Klenk H.P."/>
            <person name="Mavromatis K."/>
        </authorList>
    </citation>
    <scope>NUCLEOTIDE SEQUENCE [LARGE SCALE GENOMIC DNA]</scope>
    <source>
        <strain evidence="9">ATCC 700253 / DSM 10332 / NAL</strain>
    </source>
</reference>
<proteinExistence type="inferred from homology"/>
<comment type="pathway">
    <text evidence="7">Carbohydrate degradation; 2-deoxy-D-ribose 1-phosphate degradation; D-glyceraldehyde 3-phosphate and acetaldehyde from 2-deoxy-alpha-D-ribose 1-phosphate: step 2/2.</text>
</comment>
<dbReference type="InterPro" id="IPR028581">
    <property type="entry name" value="DeoC_typeI"/>
</dbReference>
<dbReference type="PATRIC" id="fig|679936.5.peg.2590"/>
<dbReference type="AlphaFoldDB" id="G8TW36"/>
<dbReference type="InterPro" id="IPR011343">
    <property type="entry name" value="DeoC"/>
</dbReference>
<dbReference type="PANTHER" id="PTHR10889:SF1">
    <property type="entry name" value="DEOXYRIBOSE-PHOSPHATE ALDOLASE"/>
    <property type="match status" value="1"/>
</dbReference>
<evidence type="ECO:0000256" key="1">
    <source>
        <dbReference type="ARBA" id="ARBA00010936"/>
    </source>
</evidence>
<evidence type="ECO:0000256" key="4">
    <source>
        <dbReference type="ARBA" id="ARBA00023270"/>
    </source>
</evidence>
<dbReference type="SMART" id="SM01133">
    <property type="entry name" value="DeoC"/>
    <property type="match status" value="1"/>
</dbReference>
<dbReference type="GO" id="GO:0006018">
    <property type="term" value="P:2-deoxyribose 1-phosphate catabolic process"/>
    <property type="evidence" value="ECO:0007669"/>
    <property type="project" value="UniProtKB-UniRule"/>
</dbReference>
<dbReference type="FunFam" id="3.20.20.70:FF:000044">
    <property type="entry name" value="Deoxyribose-phosphate aldolase"/>
    <property type="match status" value="1"/>
</dbReference>
<dbReference type="SUPFAM" id="SSF51569">
    <property type="entry name" value="Aldolase"/>
    <property type="match status" value="1"/>
</dbReference>
<evidence type="ECO:0000256" key="7">
    <source>
        <dbReference type="HAMAP-Rule" id="MF_00114"/>
    </source>
</evidence>
<evidence type="ECO:0000313" key="9">
    <source>
        <dbReference type="Proteomes" id="UP000005439"/>
    </source>
</evidence>
<dbReference type="InterPro" id="IPR013785">
    <property type="entry name" value="Aldolase_TIM"/>
</dbReference>
<evidence type="ECO:0000256" key="2">
    <source>
        <dbReference type="ARBA" id="ARBA00022490"/>
    </source>
</evidence>
<sequence length="259" mass="27526">MAQLPVIEDAKERLWPWLTVREQARVEHIEPAQPEKLPESPRELARLIDHTLLAADATPQDVARLCDEAKKWETASVCVNSRFVPLAAKALLSTPVRVAAVVGFPLGAMLLEAKTYEAQAAVAAGAGELDWVIAVGLLKAGEWAAILDELRAGREAASASVFKIILETGYLTDLEKVMAALASVAVGADFVKTSTGFGPGGATAEDVGLLRLTVGRAAGVKASGGIRHWSQARELIQAGANRLGMSQTGTILEEFSRHD</sequence>
<dbReference type="GO" id="GO:0016052">
    <property type="term" value="P:carbohydrate catabolic process"/>
    <property type="evidence" value="ECO:0007669"/>
    <property type="project" value="TreeGrafter"/>
</dbReference>
<keyword evidence="9" id="KW-1185">Reference proteome</keyword>
<dbReference type="HOGENOM" id="CLU_053595_0_1_9"/>
<dbReference type="PIRSF" id="PIRSF001357">
    <property type="entry name" value="DeoC"/>
    <property type="match status" value="1"/>
</dbReference>
<protein>
    <recommendedName>
        <fullName evidence="7">Deoxyribose-phosphate aldolase</fullName>
        <shortName evidence="7">DERA</shortName>
        <ecNumber evidence="7">4.1.2.4</ecNumber>
    </recommendedName>
    <alternativeName>
        <fullName evidence="7">2-deoxy-D-ribose 5-phosphate aldolase</fullName>
    </alternativeName>
    <alternativeName>
        <fullName evidence="7">Phosphodeoxyriboaldolase</fullName>
        <shortName evidence="7">Deoxyriboaldolase</shortName>
    </alternativeName>
</protein>
<evidence type="ECO:0000256" key="3">
    <source>
        <dbReference type="ARBA" id="ARBA00023239"/>
    </source>
</evidence>
<organism evidence="8 9">
    <name type="scientific">Sulfobacillus acidophilus (strain ATCC 700253 / DSM 10332 / NAL)</name>
    <dbReference type="NCBI Taxonomy" id="679936"/>
    <lineage>
        <taxon>Bacteria</taxon>
        <taxon>Bacillati</taxon>
        <taxon>Bacillota</taxon>
        <taxon>Clostridia</taxon>
        <taxon>Eubacteriales</taxon>
        <taxon>Clostridiales Family XVII. Incertae Sedis</taxon>
        <taxon>Sulfobacillus</taxon>
    </lineage>
</organism>
<dbReference type="InterPro" id="IPR002915">
    <property type="entry name" value="DeoC/FbaB/LacD_aldolase"/>
</dbReference>